<gene>
    <name evidence="6" type="ORF">DY000_02020814</name>
</gene>
<name>A0ABQ7E711_BRACR</name>
<dbReference type="Pfam" id="PF03947">
    <property type="entry name" value="Ribosomal_L2_C"/>
    <property type="match status" value="1"/>
</dbReference>
<evidence type="ECO:0000256" key="4">
    <source>
        <dbReference type="SAM" id="MobiDB-lite"/>
    </source>
</evidence>
<dbReference type="EMBL" id="QGKV02000299">
    <property type="protein sequence ID" value="KAF3592395.1"/>
    <property type="molecule type" value="Genomic_DNA"/>
</dbReference>
<dbReference type="InterPro" id="IPR008991">
    <property type="entry name" value="Translation_prot_SH3-like_sf"/>
</dbReference>
<evidence type="ECO:0000256" key="3">
    <source>
        <dbReference type="ARBA" id="ARBA00023274"/>
    </source>
</evidence>
<dbReference type="Gene3D" id="4.10.950.10">
    <property type="entry name" value="Ribosomal protein L2, domain 3"/>
    <property type="match status" value="1"/>
</dbReference>
<comment type="caution">
    <text evidence="6">The sequence shown here is derived from an EMBL/GenBank/DDBJ whole genome shotgun (WGS) entry which is preliminary data.</text>
</comment>
<evidence type="ECO:0000259" key="5">
    <source>
        <dbReference type="SMART" id="SM01382"/>
    </source>
</evidence>
<dbReference type="PROSITE" id="PS00467">
    <property type="entry name" value="RIBOSOMAL_L2"/>
    <property type="match status" value="1"/>
</dbReference>
<dbReference type="InterPro" id="IPR022669">
    <property type="entry name" value="Ribosomal_uL2_C"/>
</dbReference>
<evidence type="ECO:0000313" key="7">
    <source>
        <dbReference type="Proteomes" id="UP000266723"/>
    </source>
</evidence>
<keyword evidence="3" id="KW-0687">Ribonucleoprotein</keyword>
<sequence>MVCFDVRSEKFRFINTDEVMEQDSRFELFNYKEDAGNHKWFKHVLELSPYEEKMVENTKIVGMTGTGEIVFASYSHLPISWCRLVFYNMERKTFTRVKIEGFEVEEPRVKKYIDTIIDYAENVEFMTEKPMLKAGNAYHKYRVKRNSWPKVRGVAMNPVEHPHGGGNHQHIGHASTVRRDAPPGQKVGLIAARRTGRLRGQAAASAAKAD</sequence>
<reference evidence="6 7" key="1">
    <citation type="journal article" date="2020" name="BMC Genomics">
        <title>Intraspecific diversification of the crop wild relative Brassica cretica Lam. using demographic model selection.</title>
        <authorList>
            <person name="Kioukis A."/>
            <person name="Michalopoulou V.A."/>
            <person name="Briers L."/>
            <person name="Pirintsos S."/>
            <person name="Studholme D.J."/>
            <person name="Pavlidis P."/>
            <person name="Sarris P.F."/>
        </authorList>
    </citation>
    <scope>NUCLEOTIDE SEQUENCE [LARGE SCALE GENOMIC DNA]</scope>
    <source>
        <strain evidence="7">cv. PFS-1207/04</strain>
    </source>
</reference>
<dbReference type="PANTHER" id="PTHR13691:SF16">
    <property type="entry name" value="LARGE RIBOSOMAL SUBUNIT PROTEIN UL2"/>
    <property type="match status" value="1"/>
</dbReference>
<keyword evidence="2" id="KW-0689">Ribosomal protein</keyword>
<feature type="region of interest" description="Disordered" evidence="4">
    <location>
        <begin position="162"/>
        <end position="182"/>
    </location>
</feature>
<proteinExistence type="inferred from homology"/>
<organism evidence="6 7">
    <name type="scientific">Brassica cretica</name>
    <name type="common">Mustard</name>
    <dbReference type="NCBI Taxonomy" id="69181"/>
    <lineage>
        <taxon>Eukaryota</taxon>
        <taxon>Viridiplantae</taxon>
        <taxon>Streptophyta</taxon>
        <taxon>Embryophyta</taxon>
        <taxon>Tracheophyta</taxon>
        <taxon>Spermatophyta</taxon>
        <taxon>Magnoliopsida</taxon>
        <taxon>eudicotyledons</taxon>
        <taxon>Gunneridae</taxon>
        <taxon>Pentapetalae</taxon>
        <taxon>rosids</taxon>
        <taxon>malvids</taxon>
        <taxon>Brassicales</taxon>
        <taxon>Brassicaceae</taxon>
        <taxon>Brassiceae</taxon>
        <taxon>Brassica</taxon>
    </lineage>
</organism>
<dbReference type="SUPFAM" id="SSF50104">
    <property type="entry name" value="Translation proteins SH3-like domain"/>
    <property type="match status" value="1"/>
</dbReference>
<evidence type="ECO:0000256" key="1">
    <source>
        <dbReference type="ARBA" id="ARBA00005636"/>
    </source>
</evidence>
<keyword evidence="7" id="KW-1185">Reference proteome</keyword>
<dbReference type="InterPro" id="IPR002171">
    <property type="entry name" value="Ribosomal_uL2"/>
</dbReference>
<comment type="similarity">
    <text evidence="1">Belongs to the universal ribosomal protein uL2 family.</text>
</comment>
<dbReference type="Proteomes" id="UP000266723">
    <property type="component" value="Unassembled WGS sequence"/>
</dbReference>
<dbReference type="InterPro" id="IPR013187">
    <property type="entry name" value="F-box-assoc_dom_typ3"/>
</dbReference>
<accession>A0ABQ7E711</accession>
<dbReference type="Pfam" id="PF08268">
    <property type="entry name" value="FBA_3"/>
    <property type="match status" value="1"/>
</dbReference>
<dbReference type="PANTHER" id="PTHR13691">
    <property type="entry name" value="RIBOSOMAL PROTEIN L2"/>
    <property type="match status" value="1"/>
</dbReference>
<feature type="domain" description="Large ribosomal subunit protein uL2 C-terminal" evidence="5">
    <location>
        <begin position="77"/>
        <end position="183"/>
    </location>
</feature>
<dbReference type="SMART" id="SM01382">
    <property type="entry name" value="Ribosomal_L2_C"/>
    <property type="match status" value="1"/>
</dbReference>
<dbReference type="InterPro" id="IPR022671">
    <property type="entry name" value="Ribosomal_uL2_CS"/>
</dbReference>
<evidence type="ECO:0000313" key="6">
    <source>
        <dbReference type="EMBL" id="KAF3592395.1"/>
    </source>
</evidence>
<protein>
    <recommendedName>
        <fullName evidence="5">Large ribosomal subunit protein uL2 C-terminal domain-containing protein</fullName>
    </recommendedName>
</protein>
<evidence type="ECO:0000256" key="2">
    <source>
        <dbReference type="ARBA" id="ARBA00022980"/>
    </source>
</evidence>
<dbReference type="InterPro" id="IPR014726">
    <property type="entry name" value="Ribosomal_uL2_dom3"/>
</dbReference>